<accession>A0AA36H337</accession>
<reference evidence="1" key="1">
    <citation type="submission" date="2023-07" db="EMBL/GenBank/DDBJ databases">
        <authorList>
            <consortium name="CYATHOMIX"/>
        </authorList>
    </citation>
    <scope>NUCLEOTIDE SEQUENCE</scope>
    <source>
        <strain evidence="1">N/A</strain>
    </source>
</reference>
<gene>
    <name evidence="1" type="ORF">CYNAS_LOCUS14691</name>
</gene>
<sequence>MVYYKQQFPPKQSGVWRMSSRRQSVTASLSRQARRLSAALAPGLTKIDPVNILQKVEGVEIKLSDKTQLQRVVNQYILRNDVNFEPVEFNILDPGGYPIMQASLYPEGFVVTESKRKICEVSVVGDDDSPTCIAKIKHPVTSMSVYELRDMGGTICVTSNTDEVHGTTIVSSAEGWMRLLFACGCAFSRDKWSLVTKDVTRAIIIPVSSCFRENYVKIEWSTSSENELRLIAVSYGLALMVRDAFPSLMHVLKEFRNRRG</sequence>
<dbReference type="Proteomes" id="UP001176961">
    <property type="component" value="Unassembled WGS sequence"/>
</dbReference>
<evidence type="ECO:0000313" key="2">
    <source>
        <dbReference type="Proteomes" id="UP001176961"/>
    </source>
</evidence>
<name>A0AA36H337_CYLNA</name>
<evidence type="ECO:0000313" key="1">
    <source>
        <dbReference type="EMBL" id="CAJ0602708.1"/>
    </source>
</evidence>
<keyword evidence="2" id="KW-1185">Reference proteome</keyword>
<proteinExistence type="predicted"/>
<dbReference type="EMBL" id="CATQJL010000305">
    <property type="protein sequence ID" value="CAJ0602708.1"/>
    <property type="molecule type" value="Genomic_DNA"/>
</dbReference>
<organism evidence="1 2">
    <name type="scientific">Cylicocyclus nassatus</name>
    <name type="common">Nematode worm</name>
    <dbReference type="NCBI Taxonomy" id="53992"/>
    <lineage>
        <taxon>Eukaryota</taxon>
        <taxon>Metazoa</taxon>
        <taxon>Ecdysozoa</taxon>
        <taxon>Nematoda</taxon>
        <taxon>Chromadorea</taxon>
        <taxon>Rhabditida</taxon>
        <taxon>Rhabditina</taxon>
        <taxon>Rhabditomorpha</taxon>
        <taxon>Strongyloidea</taxon>
        <taxon>Strongylidae</taxon>
        <taxon>Cylicocyclus</taxon>
    </lineage>
</organism>
<dbReference type="AlphaFoldDB" id="A0AA36H337"/>
<comment type="caution">
    <text evidence="1">The sequence shown here is derived from an EMBL/GenBank/DDBJ whole genome shotgun (WGS) entry which is preliminary data.</text>
</comment>
<protein>
    <submittedName>
        <fullName evidence="1">Uncharacterized protein</fullName>
    </submittedName>
</protein>